<keyword evidence="1" id="KW-1133">Transmembrane helix</keyword>
<evidence type="ECO:0000313" key="3">
    <source>
        <dbReference type="Proteomes" id="UP000004310"/>
    </source>
</evidence>
<feature type="transmembrane region" description="Helical" evidence="1">
    <location>
        <begin position="7"/>
        <end position="30"/>
    </location>
</feature>
<reference evidence="2 3" key="1">
    <citation type="journal article" date="2010" name="J. Bacteriol.">
        <title>Genome sequence of Fulvimarina pelagi HTCC2506T, a Mn(II)-oxidizing alphaproteobacterium possessing an aerobic anoxygenic photosynthetic gene cluster and Xanthorhodopsin.</title>
        <authorList>
            <person name="Kang I."/>
            <person name="Oh H.M."/>
            <person name="Lim S.I."/>
            <person name="Ferriera S."/>
            <person name="Giovannoni S.J."/>
            <person name="Cho J.C."/>
        </authorList>
    </citation>
    <scope>NUCLEOTIDE SEQUENCE [LARGE SCALE GENOMIC DNA]</scope>
    <source>
        <strain evidence="2 3">HTCC2506</strain>
    </source>
</reference>
<feature type="transmembrane region" description="Helical" evidence="1">
    <location>
        <begin position="82"/>
        <end position="102"/>
    </location>
</feature>
<dbReference type="STRING" id="217511.GCA_001463845_00869"/>
<comment type="caution">
    <text evidence="2">The sequence shown here is derived from an EMBL/GenBank/DDBJ whole genome shotgun (WGS) entry which is preliminary data.</text>
</comment>
<dbReference type="HOGENOM" id="CLU_1710617_0_0_5"/>
<organism evidence="2 3">
    <name type="scientific">Fulvimarina pelagi HTCC2506</name>
    <dbReference type="NCBI Taxonomy" id="314231"/>
    <lineage>
        <taxon>Bacteria</taxon>
        <taxon>Pseudomonadati</taxon>
        <taxon>Pseudomonadota</taxon>
        <taxon>Alphaproteobacteria</taxon>
        <taxon>Hyphomicrobiales</taxon>
        <taxon>Aurantimonadaceae</taxon>
        <taxon>Fulvimarina</taxon>
    </lineage>
</organism>
<feature type="transmembrane region" description="Helical" evidence="1">
    <location>
        <begin position="50"/>
        <end position="70"/>
    </location>
</feature>
<keyword evidence="1" id="KW-0472">Membrane</keyword>
<gene>
    <name evidence="2" type="ORF">FP2506_10586</name>
</gene>
<evidence type="ECO:0000313" key="2">
    <source>
        <dbReference type="EMBL" id="EAU43285.1"/>
    </source>
</evidence>
<dbReference type="PROSITE" id="PS51257">
    <property type="entry name" value="PROKAR_LIPOPROTEIN"/>
    <property type="match status" value="1"/>
</dbReference>
<name>Q0G4X9_9HYPH</name>
<keyword evidence="3" id="KW-1185">Reference proteome</keyword>
<sequence>MATVFRFIFVIPVAFVTACLTSAFTVLWPYLGLTDVENAFSPVVYVHSAVAFWAQSAQIGSTLLIPWAVFMAVSEILGLSSLVLHIAAGIAGSVAIIILAYGDPAPSGSIQAAIVISGIVFALTYWVVAGRKAGTWRPRRRADPLDTTPATHD</sequence>
<protein>
    <submittedName>
        <fullName evidence="2">Uncharacterized protein</fullName>
    </submittedName>
</protein>
<dbReference type="Proteomes" id="UP000004310">
    <property type="component" value="Unassembled WGS sequence"/>
</dbReference>
<accession>Q0G4X9</accession>
<dbReference type="RefSeq" id="WP_007067259.1">
    <property type="nucleotide sequence ID" value="NZ_DS022272.1"/>
</dbReference>
<proteinExistence type="predicted"/>
<evidence type="ECO:0000256" key="1">
    <source>
        <dbReference type="SAM" id="Phobius"/>
    </source>
</evidence>
<dbReference type="EMBL" id="AATP01000001">
    <property type="protein sequence ID" value="EAU43285.1"/>
    <property type="molecule type" value="Genomic_DNA"/>
</dbReference>
<dbReference type="AlphaFoldDB" id="Q0G4X9"/>
<feature type="transmembrane region" description="Helical" evidence="1">
    <location>
        <begin position="108"/>
        <end position="129"/>
    </location>
</feature>
<keyword evidence="1" id="KW-0812">Transmembrane</keyword>
<dbReference type="eggNOG" id="ENOG503144Y">
    <property type="taxonomic scope" value="Bacteria"/>
</dbReference>